<evidence type="ECO:0000313" key="2">
    <source>
        <dbReference type="EMBL" id="OAE35739.1"/>
    </source>
</evidence>
<sequence>MKSLKEIETHDDLWRCMKGRPGWTRQEIEEGRVDYLLISSSRKCWARASLPSHLLSASPEVLQNFVSVVNKFEHAEIFAVWETFKKRPLSPESNTEQTHHDGGGSSTEITTSRLYDLRLSTNSPPGQYLGTLSALDTGSSGANPVKLIVQLQFAAHEGTPDFLKTEDHSCPLPPGQTKWQ</sequence>
<proteinExistence type="predicted"/>
<accession>A0A176WRK1</accession>
<comment type="caution">
    <text evidence="2">The sequence shown here is derived from an EMBL/GenBank/DDBJ whole genome shotgun (WGS) entry which is preliminary data.</text>
</comment>
<organism evidence="2 3">
    <name type="scientific">Marchantia polymorpha subsp. ruderalis</name>
    <dbReference type="NCBI Taxonomy" id="1480154"/>
    <lineage>
        <taxon>Eukaryota</taxon>
        <taxon>Viridiplantae</taxon>
        <taxon>Streptophyta</taxon>
        <taxon>Embryophyta</taxon>
        <taxon>Marchantiophyta</taxon>
        <taxon>Marchantiopsida</taxon>
        <taxon>Marchantiidae</taxon>
        <taxon>Marchantiales</taxon>
        <taxon>Marchantiaceae</taxon>
        <taxon>Marchantia</taxon>
    </lineage>
</organism>
<dbReference type="AlphaFoldDB" id="A0A176WRK1"/>
<name>A0A176WRK1_MARPO</name>
<reference evidence="2" key="1">
    <citation type="submission" date="2016-03" db="EMBL/GenBank/DDBJ databases">
        <title>Mechanisms controlling the formation of the plant cell surface in tip-growing cells are functionally conserved among land plants.</title>
        <authorList>
            <person name="Honkanen S."/>
            <person name="Jones V.A."/>
            <person name="Morieri G."/>
            <person name="Champion C."/>
            <person name="Hetherington A.J."/>
            <person name="Kelly S."/>
            <person name="Saint-Marcoux D."/>
            <person name="Proust H."/>
            <person name="Prescott H."/>
            <person name="Dolan L."/>
        </authorList>
    </citation>
    <scope>NUCLEOTIDE SEQUENCE [LARGE SCALE GENOMIC DNA]</scope>
    <source>
        <tissue evidence="2">Whole gametophyte</tissue>
    </source>
</reference>
<keyword evidence="3" id="KW-1185">Reference proteome</keyword>
<evidence type="ECO:0000256" key="1">
    <source>
        <dbReference type="SAM" id="MobiDB-lite"/>
    </source>
</evidence>
<feature type="region of interest" description="Disordered" evidence="1">
    <location>
        <begin position="89"/>
        <end position="108"/>
    </location>
</feature>
<protein>
    <submittedName>
        <fullName evidence="2">Uncharacterized protein</fullName>
    </submittedName>
</protein>
<evidence type="ECO:0000313" key="3">
    <source>
        <dbReference type="Proteomes" id="UP000077202"/>
    </source>
</evidence>
<dbReference type="EMBL" id="LVLJ01000095">
    <property type="protein sequence ID" value="OAE35739.1"/>
    <property type="molecule type" value="Genomic_DNA"/>
</dbReference>
<gene>
    <name evidence="2" type="ORF">AXG93_1154s1950</name>
</gene>
<dbReference type="Proteomes" id="UP000077202">
    <property type="component" value="Unassembled WGS sequence"/>
</dbReference>